<reference evidence="1" key="1">
    <citation type="submission" date="2020-02" db="EMBL/GenBank/DDBJ databases">
        <authorList>
            <person name="Meier V. D."/>
        </authorList>
    </citation>
    <scope>NUCLEOTIDE SEQUENCE</scope>
    <source>
        <strain evidence="1">AVDCRST_MAG84</strain>
    </source>
</reference>
<evidence type="ECO:0000313" key="1">
    <source>
        <dbReference type="EMBL" id="CAA9408064.1"/>
    </source>
</evidence>
<organism evidence="1">
    <name type="scientific">uncultured Microcoleus sp</name>
    <dbReference type="NCBI Taxonomy" id="259945"/>
    <lineage>
        <taxon>Bacteria</taxon>
        <taxon>Bacillati</taxon>
        <taxon>Cyanobacteriota</taxon>
        <taxon>Cyanophyceae</taxon>
        <taxon>Oscillatoriophycideae</taxon>
        <taxon>Oscillatoriales</taxon>
        <taxon>Microcoleaceae</taxon>
        <taxon>Microcoleus</taxon>
        <taxon>environmental samples</taxon>
    </lineage>
</organism>
<accession>A0A6J4PET2</accession>
<dbReference type="AlphaFoldDB" id="A0A6J4PET2"/>
<gene>
    <name evidence="1" type="ORF">AVDCRST_MAG84-6465</name>
</gene>
<proteinExistence type="predicted"/>
<protein>
    <submittedName>
        <fullName evidence="1">Uncharacterized protein</fullName>
    </submittedName>
</protein>
<name>A0A6J4PET2_9CYAN</name>
<sequence length="69" mass="7713">MKRGFDIIPACAGIDIRSQNPEGILCDRMENRGLKPAILIVEQKKFFPSPLPLTWGMGYSELCPLSSDF</sequence>
<dbReference type="EMBL" id="CADCTZ010001610">
    <property type="protein sequence ID" value="CAA9408064.1"/>
    <property type="molecule type" value="Genomic_DNA"/>
</dbReference>